<dbReference type="Gene3D" id="2.60.120.330">
    <property type="entry name" value="B-lactam Antibiotic, Isopenicillin N Synthase, Chain"/>
    <property type="match status" value="1"/>
</dbReference>
<evidence type="ECO:0000313" key="3">
    <source>
        <dbReference type="Proteomes" id="UP000092154"/>
    </source>
</evidence>
<proteinExistence type="predicted"/>
<keyword evidence="3" id="KW-1185">Reference proteome</keyword>
<feature type="non-terminal residue" evidence="2">
    <location>
        <position position="170"/>
    </location>
</feature>
<dbReference type="OrthoDB" id="2680150at2759"/>
<dbReference type="AlphaFoldDB" id="A0A1B7MLH2"/>
<accession>A0A1B7MLH2</accession>
<gene>
    <name evidence="2" type="ORF">K503DRAFT_652908</name>
</gene>
<dbReference type="Proteomes" id="UP000092154">
    <property type="component" value="Unassembled WGS sequence"/>
</dbReference>
<dbReference type="InterPro" id="IPR026992">
    <property type="entry name" value="DIOX_N"/>
</dbReference>
<reference evidence="2 3" key="1">
    <citation type="submission" date="2016-06" db="EMBL/GenBank/DDBJ databases">
        <title>Comparative genomics of the ectomycorrhizal sister species Rhizopogon vinicolor and Rhizopogon vesiculosus (Basidiomycota: Boletales) reveals a divergence of the mating type B locus.</title>
        <authorList>
            <consortium name="DOE Joint Genome Institute"/>
            <person name="Mujic A.B."/>
            <person name="Kuo A."/>
            <person name="Tritt A."/>
            <person name="Lipzen A."/>
            <person name="Chen C."/>
            <person name="Johnson J."/>
            <person name="Sharma A."/>
            <person name="Barry K."/>
            <person name="Grigoriev I.V."/>
            <person name="Spatafora J.W."/>
        </authorList>
    </citation>
    <scope>NUCLEOTIDE SEQUENCE [LARGE SCALE GENOMIC DNA]</scope>
    <source>
        <strain evidence="2 3">AM-OR11-026</strain>
    </source>
</reference>
<organism evidence="2 3">
    <name type="scientific">Rhizopogon vinicolor AM-OR11-026</name>
    <dbReference type="NCBI Taxonomy" id="1314800"/>
    <lineage>
        <taxon>Eukaryota</taxon>
        <taxon>Fungi</taxon>
        <taxon>Dikarya</taxon>
        <taxon>Basidiomycota</taxon>
        <taxon>Agaricomycotina</taxon>
        <taxon>Agaricomycetes</taxon>
        <taxon>Agaricomycetidae</taxon>
        <taxon>Boletales</taxon>
        <taxon>Suillineae</taxon>
        <taxon>Rhizopogonaceae</taxon>
        <taxon>Rhizopogon</taxon>
    </lineage>
</organism>
<evidence type="ECO:0000259" key="1">
    <source>
        <dbReference type="Pfam" id="PF14226"/>
    </source>
</evidence>
<dbReference type="Pfam" id="PF14226">
    <property type="entry name" value="DIOX_N"/>
    <property type="match status" value="1"/>
</dbReference>
<dbReference type="EMBL" id="KV448764">
    <property type="protein sequence ID" value="OAX33468.1"/>
    <property type="molecule type" value="Genomic_DNA"/>
</dbReference>
<protein>
    <recommendedName>
        <fullName evidence="1">Non-haem dioxygenase N-terminal domain-containing protein</fullName>
    </recommendedName>
</protein>
<feature type="domain" description="Non-haem dioxygenase N-terminal" evidence="1">
    <location>
        <begin position="29"/>
        <end position="126"/>
    </location>
</feature>
<name>A0A1B7MLH2_9AGAM</name>
<sequence>MPSLTLPECAHYIPPPATKEDLEFADLAIIDFSKAHTPEGRQELYPQLRDTLRTHGFVYAINHGYTQAQRDRIFDIADVPFTVVPPDEMKTYTANIDKVGYYAGYKARQYWKVDTENNILDQIEHYGRKCSNRSFAVNRNVMKRPHPQALRQFLPEIDAFVRHNHFNILH</sequence>
<dbReference type="SUPFAM" id="SSF51197">
    <property type="entry name" value="Clavaminate synthase-like"/>
    <property type="match status" value="1"/>
</dbReference>
<evidence type="ECO:0000313" key="2">
    <source>
        <dbReference type="EMBL" id="OAX33468.1"/>
    </source>
</evidence>
<dbReference type="STRING" id="1314800.A0A1B7MLH2"/>
<dbReference type="InParanoid" id="A0A1B7MLH2"/>
<dbReference type="InterPro" id="IPR027443">
    <property type="entry name" value="IPNS-like_sf"/>
</dbReference>